<evidence type="ECO:0000313" key="7">
    <source>
        <dbReference type="EMBL" id="SKA75601.1"/>
    </source>
</evidence>
<reference evidence="7 8" key="1">
    <citation type="submission" date="2017-02" db="EMBL/GenBank/DDBJ databases">
        <authorList>
            <person name="Peterson S.W."/>
        </authorList>
    </citation>
    <scope>NUCLEOTIDE SEQUENCE [LARGE SCALE GENOMIC DNA]</scope>
    <source>
        <strain evidence="7 8">ATCC 49788</strain>
    </source>
</reference>
<dbReference type="Gene3D" id="2.115.10.20">
    <property type="entry name" value="Glycosyl hydrolase domain, family 43"/>
    <property type="match status" value="1"/>
</dbReference>
<evidence type="ECO:0000256" key="1">
    <source>
        <dbReference type="ARBA" id="ARBA00009902"/>
    </source>
</evidence>
<dbReference type="PANTHER" id="PTHR42800">
    <property type="entry name" value="EXOINULINASE INUD (AFU_ORTHOLOGUE AFUA_5G00480)"/>
    <property type="match status" value="1"/>
</dbReference>
<organism evidence="7 8">
    <name type="scientific">Thiothrix eikelboomii</name>
    <dbReference type="NCBI Taxonomy" id="92487"/>
    <lineage>
        <taxon>Bacteria</taxon>
        <taxon>Pseudomonadati</taxon>
        <taxon>Pseudomonadota</taxon>
        <taxon>Gammaproteobacteria</taxon>
        <taxon>Thiotrichales</taxon>
        <taxon>Thiotrichaceae</taxon>
        <taxon>Thiothrix</taxon>
    </lineage>
</organism>
<dbReference type="Gene3D" id="2.60.120.560">
    <property type="entry name" value="Exo-inulinase, domain 1"/>
    <property type="match status" value="1"/>
</dbReference>
<dbReference type="EMBL" id="FUYB01000005">
    <property type="protein sequence ID" value="SKA75601.1"/>
    <property type="molecule type" value="Genomic_DNA"/>
</dbReference>
<evidence type="ECO:0000256" key="2">
    <source>
        <dbReference type="ARBA" id="ARBA00022801"/>
    </source>
</evidence>
<dbReference type="CDD" id="cd18622">
    <property type="entry name" value="GH32_Inu-like"/>
    <property type="match status" value="1"/>
</dbReference>
<feature type="domain" description="Glycosyl hydrolase family 32 C-terminal" evidence="6">
    <location>
        <begin position="330"/>
        <end position="472"/>
    </location>
</feature>
<keyword evidence="3 4" id="KW-0326">Glycosidase</keyword>
<name>A0A1T4WG22_9GAMM</name>
<dbReference type="Pfam" id="PF08244">
    <property type="entry name" value="Glyco_hydro_32C"/>
    <property type="match status" value="1"/>
</dbReference>
<dbReference type="SMART" id="SM00640">
    <property type="entry name" value="Glyco_32"/>
    <property type="match status" value="1"/>
</dbReference>
<feature type="domain" description="Glycosyl hydrolase family 32 N-terminal" evidence="5">
    <location>
        <begin position="17"/>
        <end position="321"/>
    </location>
</feature>
<accession>A0A1T4WG22</accession>
<evidence type="ECO:0000259" key="6">
    <source>
        <dbReference type="Pfam" id="PF08244"/>
    </source>
</evidence>
<sequence length="488" mass="55523">MPEPIIRYNEPYRPQFHFSVPSHWMNDPNGLVWYQGIYHLFYQYKPDQGQGALHWGHATSQDLLHWEHQPLALYPHPRLGMVFSGSAVVDHTNSAGFQPPDHPHPAIVAIFTHASAQGQVQSLAYSLDAGVTWQEYAHNPVLTQANSPDYRDPKVFWYQPYQHWVMVLAEGHQIGVYTSTNLIQWQLQQAITDPSWQAFGILEMPDLVSLSVTPDSERYWVLQVGVQTGAPNGGYGTFYLVGDFDGYQFLCAHLAKVHWNEWGPDCYAGQSWSNLSNDQACISIAWLNNWHYARDLPTSPWLGSLTLPRQLKLIRHQHQLYLTQTPLNALKQLINSTQQLERQTIQGTQHLTSQLPPLACLHYQFNWSTTPTELTICLHNQAGDQLEFIYQTPTQEFILKRHSQAKLPLPSELSQDIIARLPWSTNSLNLQILLDTNSIEIFIEQGLVVITALWFGSAPLTHCNVVSHTTVELKGSVDQLNSTLNKNL</sequence>
<keyword evidence="2 4" id="KW-0378">Hydrolase</keyword>
<dbReference type="InterPro" id="IPR013189">
    <property type="entry name" value="Glyco_hydro_32_C"/>
</dbReference>
<evidence type="ECO:0000313" key="8">
    <source>
        <dbReference type="Proteomes" id="UP000190460"/>
    </source>
</evidence>
<proteinExistence type="inferred from homology"/>
<protein>
    <submittedName>
        <fullName evidence="7">Fructan beta-fructosidase</fullName>
    </submittedName>
</protein>
<dbReference type="Pfam" id="PF00251">
    <property type="entry name" value="Glyco_hydro_32N"/>
    <property type="match status" value="1"/>
</dbReference>
<dbReference type="PROSITE" id="PS00609">
    <property type="entry name" value="GLYCOSYL_HYDROL_F32"/>
    <property type="match status" value="1"/>
</dbReference>
<dbReference type="RefSeq" id="WP_078922016.1">
    <property type="nucleotide sequence ID" value="NZ_FUYB01000005.1"/>
</dbReference>
<dbReference type="PANTHER" id="PTHR42800:SF1">
    <property type="entry name" value="EXOINULINASE INUD (AFU_ORTHOLOGUE AFUA_5G00480)"/>
    <property type="match status" value="1"/>
</dbReference>
<evidence type="ECO:0000259" key="5">
    <source>
        <dbReference type="Pfam" id="PF00251"/>
    </source>
</evidence>
<dbReference type="InterPro" id="IPR001362">
    <property type="entry name" value="Glyco_hydro_32"/>
</dbReference>
<dbReference type="GO" id="GO:0005737">
    <property type="term" value="C:cytoplasm"/>
    <property type="evidence" value="ECO:0007669"/>
    <property type="project" value="TreeGrafter"/>
</dbReference>
<dbReference type="OrthoDB" id="9801455at2"/>
<dbReference type="Proteomes" id="UP000190460">
    <property type="component" value="Unassembled WGS sequence"/>
</dbReference>
<keyword evidence="8" id="KW-1185">Reference proteome</keyword>
<evidence type="ECO:0000256" key="4">
    <source>
        <dbReference type="RuleBase" id="RU362110"/>
    </source>
</evidence>
<dbReference type="InterPro" id="IPR013148">
    <property type="entry name" value="Glyco_hydro_32_N"/>
</dbReference>
<comment type="similarity">
    <text evidence="1 4">Belongs to the glycosyl hydrolase 32 family.</text>
</comment>
<dbReference type="GO" id="GO:0004575">
    <property type="term" value="F:sucrose alpha-glucosidase activity"/>
    <property type="evidence" value="ECO:0007669"/>
    <property type="project" value="TreeGrafter"/>
</dbReference>
<evidence type="ECO:0000256" key="3">
    <source>
        <dbReference type="ARBA" id="ARBA00023295"/>
    </source>
</evidence>
<dbReference type="AlphaFoldDB" id="A0A1T4WG22"/>
<dbReference type="InterPro" id="IPR013320">
    <property type="entry name" value="ConA-like_dom_sf"/>
</dbReference>
<dbReference type="SUPFAM" id="SSF75005">
    <property type="entry name" value="Arabinanase/levansucrase/invertase"/>
    <property type="match status" value="1"/>
</dbReference>
<dbReference type="GO" id="GO:0005987">
    <property type="term" value="P:sucrose catabolic process"/>
    <property type="evidence" value="ECO:0007669"/>
    <property type="project" value="TreeGrafter"/>
</dbReference>
<dbReference type="SUPFAM" id="SSF49899">
    <property type="entry name" value="Concanavalin A-like lectins/glucanases"/>
    <property type="match status" value="1"/>
</dbReference>
<dbReference type="InterPro" id="IPR023296">
    <property type="entry name" value="Glyco_hydro_beta-prop_sf"/>
</dbReference>
<gene>
    <name evidence="7" type="ORF">SAMN02745130_01548</name>
</gene>
<dbReference type="InterPro" id="IPR018053">
    <property type="entry name" value="Glyco_hydro_32_AS"/>
</dbReference>
<dbReference type="STRING" id="92487.SAMN02745130_01548"/>